<dbReference type="AlphaFoldDB" id="A0A1Q9DU81"/>
<evidence type="ECO:0000313" key="2">
    <source>
        <dbReference type="EMBL" id="OLP98726.1"/>
    </source>
</evidence>
<evidence type="ECO:0000313" key="3">
    <source>
        <dbReference type="Proteomes" id="UP000186817"/>
    </source>
</evidence>
<name>A0A1Q9DU81_SYMMI</name>
<sequence>MPGTHGAGCGCVHEEDLTGQQQLLLPWIDVAGVQGLNEEIAPSKACKHFAPKHLEHGPMQLRRQLLLASLVIAETCERRCPLGQHWVPGHSHCRYDRDHETYCSCGEVVSADGSACLHCLQGPFDAHHASQRCGASGTAPWPLPGPVTLACDAFSLQFLSDESGEDHLLVTSASGITNLLGGGNESEGGYFVRFYFLPSGAGDAGEANREVAKNVTFSQGTGMITITSSNDEYAVTLNATPHGEYIKIEVEASRGFVPNPWEPGQTDFELELVVDVGLDGVEASWADAGQAAMPAWLGPTGAVGLLPLDFLVDCKATRTALHARWTGGLLGAGSRGAVALAAAGSAEHFSHALAAVQGGEAGSLPGPRPSGGGLWLAPTSLPQDFEALHRALAKARARGLRLGAAPAALQVQPFELQVEARAERFRGHRRDWFRRHSMELLCELALERQLRENDPTDRRLTARVATFHKRCRGRTAEDIVEFTLPQLAQPSASTLCQDATAILQLLDTPVPPNDQNWILSDQVGRTGDPQRHRVEQRMQLLLRPALDQHLQGASAQTFLDRLVADANGFLYRDFMLLMWPLLPQEDRFLFQQWYQGNTADQPPVARLPEQPERARGSGDPPPVDMSPCQLDTCVEDDAHQRDLYFTGRQSM</sequence>
<dbReference type="OrthoDB" id="436878at2759"/>
<comment type="caution">
    <text evidence="2">The sequence shown here is derived from an EMBL/GenBank/DDBJ whole genome shotgun (WGS) entry which is preliminary data.</text>
</comment>
<evidence type="ECO:0000256" key="1">
    <source>
        <dbReference type="SAM" id="MobiDB-lite"/>
    </source>
</evidence>
<accession>A0A1Q9DU81</accession>
<protein>
    <submittedName>
        <fullName evidence="2">Uncharacterized protein</fullName>
    </submittedName>
</protein>
<organism evidence="2 3">
    <name type="scientific">Symbiodinium microadriaticum</name>
    <name type="common">Dinoflagellate</name>
    <name type="synonym">Zooxanthella microadriatica</name>
    <dbReference type="NCBI Taxonomy" id="2951"/>
    <lineage>
        <taxon>Eukaryota</taxon>
        <taxon>Sar</taxon>
        <taxon>Alveolata</taxon>
        <taxon>Dinophyceae</taxon>
        <taxon>Suessiales</taxon>
        <taxon>Symbiodiniaceae</taxon>
        <taxon>Symbiodinium</taxon>
    </lineage>
</organism>
<dbReference type="EMBL" id="LSRX01000388">
    <property type="protein sequence ID" value="OLP98726.1"/>
    <property type="molecule type" value="Genomic_DNA"/>
</dbReference>
<reference evidence="2 3" key="1">
    <citation type="submission" date="2016-02" db="EMBL/GenBank/DDBJ databases">
        <title>Genome analysis of coral dinoflagellate symbionts highlights evolutionary adaptations to a symbiotic lifestyle.</title>
        <authorList>
            <person name="Aranda M."/>
            <person name="Li Y."/>
            <person name="Liew Y.J."/>
            <person name="Baumgarten S."/>
            <person name="Simakov O."/>
            <person name="Wilson M."/>
            <person name="Piel J."/>
            <person name="Ashoor H."/>
            <person name="Bougouffa S."/>
            <person name="Bajic V.B."/>
            <person name="Ryu T."/>
            <person name="Ravasi T."/>
            <person name="Bayer T."/>
            <person name="Micklem G."/>
            <person name="Kim H."/>
            <person name="Bhak J."/>
            <person name="Lajeunesse T.C."/>
            <person name="Voolstra C.R."/>
        </authorList>
    </citation>
    <scope>NUCLEOTIDE SEQUENCE [LARGE SCALE GENOMIC DNA]</scope>
    <source>
        <strain evidence="2 3">CCMP2467</strain>
    </source>
</reference>
<dbReference type="Proteomes" id="UP000186817">
    <property type="component" value="Unassembled WGS sequence"/>
</dbReference>
<gene>
    <name evidence="2" type="ORF">AK812_SmicGene18831</name>
</gene>
<keyword evidence="3" id="KW-1185">Reference proteome</keyword>
<proteinExistence type="predicted"/>
<feature type="region of interest" description="Disordered" evidence="1">
    <location>
        <begin position="599"/>
        <end position="624"/>
    </location>
</feature>